<feature type="transmembrane region" description="Helical" evidence="8">
    <location>
        <begin position="738"/>
        <end position="756"/>
    </location>
</feature>
<feature type="transmembrane region" description="Helical" evidence="8">
    <location>
        <begin position="933"/>
        <end position="953"/>
    </location>
</feature>
<feature type="transmembrane region" description="Helical" evidence="8">
    <location>
        <begin position="315"/>
        <end position="338"/>
    </location>
</feature>
<feature type="transmembrane region" description="Helical" evidence="8">
    <location>
        <begin position="823"/>
        <end position="846"/>
    </location>
</feature>
<evidence type="ECO:0000256" key="4">
    <source>
        <dbReference type="ARBA" id="ARBA00022692"/>
    </source>
</evidence>
<feature type="domain" description="NADH-Ubiquinone oxidoreductase (complex I) chain 5 N-terminal" evidence="10">
    <location>
        <begin position="71"/>
        <end position="113"/>
    </location>
</feature>
<evidence type="ECO:0000256" key="5">
    <source>
        <dbReference type="ARBA" id="ARBA00022989"/>
    </source>
</evidence>
<evidence type="ECO:0000256" key="8">
    <source>
        <dbReference type="SAM" id="Phobius"/>
    </source>
</evidence>
<feature type="transmembrane region" description="Helical" evidence="8">
    <location>
        <begin position="6"/>
        <end position="23"/>
    </location>
</feature>
<evidence type="ECO:0000313" key="11">
    <source>
        <dbReference type="EMBL" id="GAC29506.1"/>
    </source>
</evidence>
<feature type="domain" description="NADH:quinone oxidoreductase/Mrp antiporter transmembrane" evidence="9">
    <location>
        <begin position="631"/>
        <end position="900"/>
    </location>
</feature>
<name>K6YZX0_9ALTE</name>
<gene>
    <name evidence="11" type="primary">mnhD</name>
    <name evidence="11" type="ORF">GPAL_2652</name>
</gene>
<feature type="transmembrane region" description="Helical" evidence="8">
    <location>
        <begin position="614"/>
        <end position="631"/>
    </location>
</feature>
<dbReference type="InterPro" id="IPR050586">
    <property type="entry name" value="CPA3_Na-H_Antiporter_D"/>
</dbReference>
<feature type="transmembrane region" description="Helical" evidence="8">
    <location>
        <begin position="112"/>
        <end position="139"/>
    </location>
</feature>
<dbReference type="EMBL" id="BAEQ01000045">
    <property type="protein sequence ID" value="GAC29506.1"/>
    <property type="molecule type" value="Genomic_DNA"/>
</dbReference>
<dbReference type="GO" id="GO:0005886">
    <property type="term" value="C:plasma membrane"/>
    <property type="evidence" value="ECO:0007669"/>
    <property type="project" value="UniProtKB-SubCell"/>
</dbReference>
<evidence type="ECO:0000256" key="7">
    <source>
        <dbReference type="RuleBase" id="RU000320"/>
    </source>
</evidence>
<keyword evidence="12" id="KW-1185">Reference proteome</keyword>
<reference evidence="12" key="1">
    <citation type="journal article" date="2014" name="Environ. Microbiol.">
        <title>Comparative genomics of the marine bacterial genus Glaciecola reveals the high degree of genomic diversity and genomic characteristic for cold adaptation.</title>
        <authorList>
            <person name="Qin Q.L."/>
            <person name="Xie B.B."/>
            <person name="Yu Y."/>
            <person name="Shu Y.L."/>
            <person name="Rong J.C."/>
            <person name="Zhang Y.J."/>
            <person name="Zhao D.L."/>
            <person name="Chen X.L."/>
            <person name="Zhang X.Y."/>
            <person name="Chen B."/>
            <person name="Zhou B.C."/>
            <person name="Zhang Y.Z."/>
        </authorList>
    </citation>
    <scope>NUCLEOTIDE SEQUENCE [LARGE SCALE GENOMIC DNA]</scope>
    <source>
        <strain evidence="12">ACAM 615</strain>
    </source>
</reference>
<dbReference type="PANTHER" id="PTHR42703:SF1">
    <property type="entry name" value="NA(+)_H(+) ANTIPORTER SUBUNIT D1"/>
    <property type="match status" value="1"/>
</dbReference>
<feature type="transmembrane region" description="Helical" evidence="8">
    <location>
        <begin position="762"/>
        <end position="788"/>
    </location>
</feature>
<dbReference type="Proteomes" id="UP000006251">
    <property type="component" value="Unassembled WGS sequence"/>
</dbReference>
<feature type="transmembrane region" description="Helical" evidence="8">
    <location>
        <begin position="35"/>
        <end position="57"/>
    </location>
</feature>
<sequence>MSWQTTLPLLIVLSAMVSGILILRVKEHANKLRTSLNIFGALLCVTLVVIMLVGVYQGEVFETRFTLLPNMDLVLKADALSLLFVSLSAVLWFFTTIYAIGYLEESANRSRFFGFFGFCVSATMGVALAGNLITFLIFYELLTLVTYPLVMHKGNPASMRAGRTYLIYTMIGGAVLLAGVVWLKSIAGPLDFDATGVLEQMPNISENHLRIIFILLIAGLGVKAALIPLHGWLPVAMAAPAPVSALLHAVAVVKAGVFGIVRVVYDVYGIEFSRELGLTLGLAIIAAATIIYASLRAIAQNDLKKRLAYSTVSQVSYIALGTAIAGPIATIGGIVHLVHQGLMKITMFFCAGNLAETLGINKISDLNGAGRRMPVTMTAFSFAALGMIGLPPAAGFVSKWYLGVGAIEVDAYWIIAVLAISSLLNAIYFLPILYAAWFLPAKSEWPNGESPKAKPKGLFEAHWMLILPPAITASLALLAGVFAGSSLSPLYWTELVAAREYGSDFVLVAQQNAILQPALWWCVLLPLLATTTLTIRWVRQRCLILLPLAAAPVLFASILLEPNGANTLSELFFGSIMSMGASDKIFLILASLVWFAAGLYSVGYMKDKADKVQYCLFFLLAMCGNFGLIFAQDLFGFITFFTLMSLSSYGLVIHTADDAARKAAKTYVQWVIIGEVILFAGLTGLAYSSGAISEAASSTTQAYWVTLFLVAGFGVKLGLIPFHVWLPRAHPAAPVPASALLSGVMVKAGLIGWLRFLPLGDVAISSIGTGLIYLGFSGTFLAALVGLLQKNAKSVLAYSTISQMGIVIAAVGVGLKYPELWPAVLPAIVLFAFHHGIVKATLFLCVDFIPALASRRSLRILAIICLIIPVFAIIGLPFSSGAMAKSALKGSFSELAMLPTLLLLSAVGTSLLMLRFVDILWNSTKNVQNSGLDIWRCLSFALLFFSSVVFIYALPESRLFWVKELSFSTLVLPLLPLILAVLLYLIIRKTRLQHYEIPAGDIVVLIEDVGDRVKLAMHKLSNHNSASDVKKYGLGKTYVKIKAYIINIESESSGPNPGVVLLGFILVVTVVSYLN</sequence>
<feature type="transmembrane region" description="Helical" evidence="8">
    <location>
        <begin position="77"/>
        <end position="100"/>
    </location>
</feature>
<protein>
    <submittedName>
        <fullName evidence="11">Multicomponent Na+:H+ antiporter subunit D</fullName>
    </submittedName>
</protein>
<feature type="transmembrane region" description="Helical" evidence="8">
    <location>
        <begin position="637"/>
        <end position="656"/>
    </location>
</feature>
<feature type="transmembrane region" description="Helical" evidence="8">
    <location>
        <begin position="379"/>
        <end position="401"/>
    </location>
</feature>
<dbReference type="AlphaFoldDB" id="K6YZX0"/>
<keyword evidence="3" id="KW-1003">Cell membrane</keyword>
<keyword evidence="4 7" id="KW-0812">Transmembrane</keyword>
<feature type="transmembrane region" description="Helical" evidence="8">
    <location>
        <begin position="702"/>
        <end position="726"/>
    </location>
</feature>
<evidence type="ECO:0000256" key="2">
    <source>
        <dbReference type="ARBA" id="ARBA00005346"/>
    </source>
</evidence>
<evidence type="ECO:0000256" key="1">
    <source>
        <dbReference type="ARBA" id="ARBA00004651"/>
    </source>
</evidence>
<feature type="domain" description="NADH:quinone oxidoreductase/Mrp antiporter transmembrane" evidence="9">
    <location>
        <begin position="129"/>
        <end position="424"/>
    </location>
</feature>
<dbReference type="Pfam" id="PF00662">
    <property type="entry name" value="Proton_antipo_N"/>
    <property type="match status" value="1"/>
</dbReference>
<feature type="transmembrane region" description="Helical" evidence="8">
    <location>
        <begin position="858"/>
        <end position="878"/>
    </location>
</feature>
<evidence type="ECO:0000313" key="12">
    <source>
        <dbReference type="Proteomes" id="UP000006251"/>
    </source>
</evidence>
<feature type="transmembrane region" description="Helical" evidence="8">
    <location>
        <begin position="245"/>
        <end position="264"/>
    </location>
</feature>
<feature type="transmembrane region" description="Helical" evidence="8">
    <location>
        <begin position="965"/>
        <end position="987"/>
    </location>
</feature>
<feature type="transmembrane region" description="Helical" evidence="8">
    <location>
        <begin position="795"/>
        <end position="817"/>
    </location>
</feature>
<evidence type="ECO:0000259" key="10">
    <source>
        <dbReference type="Pfam" id="PF00662"/>
    </source>
</evidence>
<proteinExistence type="inferred from homology"/>
<feature type="transmembrane region" description="Helical" evidence="8">
    <location>
        <begin position="668"/>
        <end position="690"/>
    </location>
</feature>
<evidence type="ECO:0000256" key="6">
    <source>
        <dbReference type="ARBA" id="ARBA00023136"/>
    </source>
</evidence>
<comment type="similarity">
    <text evidence="2">Belongs to the CPA3 antiporters (TC 2.A.63) subunit D family.</text>
</comment>
<evidence type="ECO:0000256" key="3">
    <source>
        <dbReference type="ARBA" id="ARBA00022475"/>
    </source>
</evidence>
<dbReference type="OrthoDB" id="9768329at2"/>
<feature type="transmembrane region" description="Helical" evidence="8">
    <location>
        <begin position="276"/>
        <end position="295"/>
    </location>
</feature>
<dbReference type="Pfam" id="PF00361">
    <property type="entry name" value="Proton_antipo_M"/>
    <property type="match status" value="2"/>
</dbReference>
<feature type="transmembrane region" description="Helical" evidence="8">
    <location>
        <begin position="898"/>
        <end position="921"/>
    </location>
</feature>
<feature type="transmembrane region" description="Helical" evidence="8">
    <location>
        <begin position="413"/>
        <end position="440"/>
    </location>
</feature>
<feature type="transmembrane region" description="Helical" evidence="8">
    <location>
        <begin position="585"/>
        <end position="602"/>
    </location>
</feature>
<keyword evidence="6 8" id="KW-0472">Membrane</keyword>
<comment type="subcellular location">
    <subcellularLocation>
        <location evidence="1">Cell membrane</location>
        <topology evidence="1">Multi-pass membrane protein</topology>
    </subcellularLocation>
    <subcellularLocation>
        <location evidence="7">Membrane</location>
        <topology evidence="7">Multi-pass membrane protein</topology>
    </subcellularLocation>
</comment>
<dbReference type="InterPro" id="IPR001516">
    <property type="entry name" value="Proton_antipo_N"/>
</dbReference>
<dbReference type="InterPro" id="IPR001750">
    <property type="entry name" value="ND/Mrp_TM"/>
</dbReference>
<feature type="transmembrane region" description="Helical" evidence="8">
    <location>
        <begin position="211"/>
        <end position="233"/>
    </location>
</feature>
<feature type="transmembrane region" description="Helical" evidence="8">
    <location>
        <begin position="1058"/>
        <end position="1074"/>
    </location>
</feature>
<dbReference type="STRING" id="1121922.GCA_000428905_02137"/>
<organism evidence="11 12">
    <name type="scientific">Brumicola pallidula DSM 14239 = ACAM 615</name>
    <dbReference type="NCBI Taxonomy" id="1121922"/>
    <lineage>
        <taxon>Bacteria</taxon>
        <taxon>Pseudomonadati</taxon>
        <taxon>Pseudomonadota</taxon>
        <taxon>Gammaproteobacteria</taxon>
        <taxon>Alteromonadales</taxon>
        <taxon>Alteromonadaceae</taxon>
        <taxon>Brumicola</taxon>
    </lineage>
</organism>
<dbReference type="RefSeq" id="WP_006012539.1">
    <property type="nucleotide sequence ID" value="NZ_AUAV01000011.1"/>
</dbReference>
<feature type="transmembrane region" description="Helical" evidence="8">
    <location>
        <begin position="461"/>
        <end position="483"/>
    </location>
</feature>
<dbReference type="PRINTS" id="PR01434">
    <property type="entry name" value="NADHDHGNASE5"/>
</dbReference>
<feature type="transmembrane region" description="Helical" evidence="8">
    <location>
        <begin position="542"/>
        <end position="560"/>
    </location>
</feature>
<dbReference type="PANTHER" id="PTHR42703">
    <property type="entry name" value="NADH DEHYDROGENASE"/>
    <property type="match status" value="1"/>
</dbReference>
<accession>K6YZX0</accession>
<feature type="transmembrane region" description="Helical" evidence="8">
    <location>
        <begin position="165"/>
        <end position="183"/>
    </location>
</feature>
<evidence type="ECO:0000259" key="9">
    <source>
        <dbReference type="Pfam" id="PF00361"/>
    </source>
</evidence>
<keyword evidence="5 8" id="KW-1133">Transmembrane helix</keyword>
<comment type="caution">
    <text evidence="11">The sequence shown here is derived from an EMBL/GenBank/DDBJ whole genome shotgun (WGS) entry which is preliminary data.</text>
</comment>
<feature type="transmembrane region" description="Helical" evidence="8">
    <location>
        <begin position="518"/>
        <end position="535"/>
    </location>
</feature>